<accession>A0A7W7MF94</accession>
<protein>
    <submittedName>
        <fullName evidence="2">Putative Zn-binding protein involved in type VI secretion</fullName>
    </submittedName>
</protein>
<dbReference type="EMBL" id="JACHNC010000001">
    <property type="protein sequence ID" value="MBB4748084.1"/>
    <property type="molecule type" value="Genomic_DNA"/>
</dbReference>
<evidence type="ECO:0000313" key="1">
    <source>
        <dbReference type="EMBL" id="GIE45770.1"/>
    </source>
</evidence>
<evidence type="ECO:0000313" key="3">
    <source>
        <dbReference type="Proteomes" id="UP000590511"/>
    </source>
</evidence>
<dbReference type="InterPro" id="IPR015943">
    <property type="entry name" value="WD40/YVTN_repeat-like_dom_sf"/>
</dbReference>
<dbReference type="RefSeq" id="WP_188120627.1">
    <property type="nucleotide sequence ID" value="NZ_BOMP01000173.1"/>
</dbReference>
<dbReference type="InterPro" id="IPR013783">
    <property type="entry name" value="Ig-like_fold"/>
</dbReference>
<evidence type="ECO:0000313" key="4">
    <source>
        <dbReference type="Proteomes" id="UP000631312"/>
    </source>
</evidence>
<dbReference type="GO" id="GO:0005975">
    <property type="term" value="P:carbohydrate metabolic process"/>
    <property type="evidence" value="ECO:0007669"/>
    <property type="project" value="UniProtKB-ARBA"/>
</dbReference>
<dbReference type="Proteomes" id="UP000590511">
    <property type="component" value="Unassembled WGS sequence"/>
</dbReference>
<reference evidence="2 3" key="1">
    <citation type="submission" date="2020-08" db="EMBL/GenBank/DDBJ databases">
        <title>Sequencing the genomes of 1000 actinobacteria strains.</title>
        <authorList>
            <person name="Klenk H.-P."/>
        </authorList>
    </citation>
    <scope>NUCLEOTIDE SEQUENCE [LARGE SCALE GENOMIC DNA]</scope>
    <source>
        <strain evidence="2 3">DSM 43150</strain>
    </source>
</reference>
<evidence type="ECO:0000313" key="2">
    <source>
        <dbReference type="EMBL" id="MBB4748084.1"/>
    </source>
</evidence>
<dbReference type="AlphaFoldDB" id="A0A7W7MF94"/>
<keyword evidence="4" id="KW-1185">Reference proteome</keyword>
<dbReference type="Proteomes" id="UP000631312">
    <property type="component" value="Unassembled WGS sequence"/>
</dbReference>
<organism evidence="2 3">
    <name type="scientific">Actinoplanes lobatus</name>
    <dbReference type="NCBI Taxonomy" id="113568"/>
    <lineage>
        <taxon>Bacteria</taxon>
        <taxon>Bacillati</taxon>
        <taxon>Actinomycetota</taxon>
        <taxon>Actinomycetes</taxon>
        <taxon>Micromonosporales</taxon>
        <taxon>Micromonosporaceae</taxon>
        <taxon>Actinoplanes</taxon>
    </lineage>
</organism>
<dbReference type="SUPFAM" id="SSF63829">
    <property type="entry name" value="Calcium-dependent phosphotriesterase"/>
    <property type="match status" value="1"/>
</dbReference>
<dbReference type="Gene3D" id="2.60.40.10">
    <property type="entry name" value="Immunoglobulins"/>
    <property type="match status" value="1"/>
</dbReference>
<proteinExistence type="predicted"/>
<comment type="caution">
    <text evidence="2">The sequence shown here is derived from an EMBL/GenBank/DDBJ whole genome shotgun (WGS) entry which is preliminary data.</text>
</comment>
<dbReference type="EMBL" id="BOMP01000173">
    <property type="protein sequence ID" value="GIE45770.1"/>
    <property type="molecule type" value="Genomic_DNA"/>
</dbReference>
<sequence length="834" mass="86185">MGTRRIGAAAIAVLTGTAGLTIGTAAPASADSGQLLSIKSIGDILVDGVHERVFVSDPDTGKVVATDYSGTELGSALVNDASHLALSVDSSQLYVTSPKGRAILALDTTDLTQTAEYSTGSVSPKDVAIAGGRIWFSYSNGIPGYLGTIDPATETPTLLLDRFATGWTGVAELATASAAPNRLGVASYGMTAILEVSGDTATTVGSVLTNQDVIDMAISPDGDQIATAYPGDNGIRVRDADDLTAVRMLRNDLRPVAVDIAADGSIAGGVSSYYDGFDGYVFAADGTLIKEFSLPDLGQMARHAVAWEPNGHRLFTVSTNGSNALVLRTWTNAKQAPSILIPDGPDEQIVPGGAVTVTGTLTSPVALPSGTSIEVVRSGTPMGAVPVAADGTFTFTDIPAIDGALTYTLSYAGDVYHAPKSETVTAWIARARSNLTLSGPSTAVPGAPITITGTLLSSISVPVPTGASVSVLRAGASLGAATVAADGSFSITDTPPGEGTWAYEVSYAGTSTHLPATATASVTVSRTASTLTLSGPTSATRAKPLTITGKLNSPVAPSTGTKVSVSRVDLEHTSGISLGTKAVSAGGSFSFTDTPTAGGTVTYRVSFAGDATHTAASASKSVAVSRTTPALTLNNNGKIYSYGQTVSFTARLGSTYKNRVVEIWADPDGGDQARRLIKRGTVSSSGYVTASIKLSRNTTVTAVFAGDARTAPRTVTATVGTKVSLSLRLSQYYKTKKVSGVTYRYYRTSGSAWVHTSMTGAAERKVYVQLQRYTKGKWQTWDGRYFDATDQLYLEGAGLAGVKLRVRTAYVKGGSGDSLNSTTWTSFQYFTFTQ</sequence>
<dbReference type="Gene3D" id="2.130.10.10">
    <property type="entry name" value="YVTN repeat-like/Quinoprotein amine dehydrogenase"/>
    <property type="match status" value="2"/>
</dbReference>
<name>A0A7W7MF94_9ACTN</name>
<gene>
    <name evidence="1" type="ORF">Alo02nite_86680</name>
    <name evidence="2" type="ORF">BJ964_002245</name>
</gene>
<reference evidence="1 4" key="2">
    <citation type="submission" date="2021-01" db="EMBL/GenBank/DDBJ databases">
        <title>Whole genome shotgun sequence of Actinoplanes lobatus NBRC 12513.</title>
        <authorList>
            <person name="Komaki H."/>
            <person name="Tamura T."/>
        </authorList>
    </citation>
    <scope>NUCLEOTIDE SEQUENCE [LARGE SCALE GENOMIC DNA]</scope>
    <source>
        <strain evidence="1 4">NBRC 12513</strain>
    </source>
</reference>